<dbReference type="InterPro" id="IPR020751">
    <property type="entry name" value="aa-tRNA-synth_I_codon-bd_sub2"/>
</dbReference>
<keyword evidence="3 7" id="KW-0547">Nucleotide-binding</keyword>
<dbReference type="InterPro" id="IPR004527">
    <property type="entry name" value="Glu-tRNA-ligase_bac/mito"/>
</dbReference>
<dbReference type="Gene3D" id="3.40.50.620">
    <property type="entry name" value="HUPs"/>
    <property type="match status" value="1"/>
</dbReference>
<dbReference type="PRINTS" id="PR00987">
    <property type="entry name" value="TRNASYNTHGLU"/>
</dbReference>
<feature type="region of interest" description="Disordered" evidence="8">
    <location>
        <begin position="557"/>
        <end position="587"/>
    </location>
</feature>
<keyword evidence="5 7" id="KW-0648">Protein biosynthesis</keyword>
<name>A0AA38VM77_9PEZI</name>
<dbReference type="PANTHER" id="PTHR43311:SF2">
    <property type="entry name" value="GLUTAMATE--TRNA LIGASE, MITOCHONDRIAL-RELATED"/>
    <property type="match status" value="1"/>
</dbReference>
<proteinExistence type="inferred from homology"/>
<dbReference type="GO" id="GO:0005739">
    <property type="term" value="C:mitochondrion"/>
    <property type="evidence" value="ECO:0007669"/>
    <property type="project" value="TreeGrafter"/>
</dbReference>
<evidence type="ECO:0000256" key="5">
    <source>
        <dbReference type="ARBA" id="ARBA00022917"/>
    </source>
</evidence>
<feature type="region of interest" description="Disordered" evidence="8">
    <location>
        <begin position="343"/>
        <end position="365"/>
    </location>
</feature>
<comment type="caution">
    <text evidence="10">The sequence shown here is derived from an EMBL/GenBank/DDBJ whole genome shotgun (WGS) entry which is preliminary data.</text>
</comment>
<evidence type="ECO:0000313" key="10">
    <source>
        <dbReference type="EMBL" id="KAJ9158426.1"/>
    </source>
</evidence>
<dbReference type="InterPro" id="IPR020058">
    <property type="entry name" value="Glu/Gln-tRNA-synth_Ib_cat-dom"/>
</dbReference>
<dbReference type="GO" id="GO:0006424">
    <property type="term" value="P:glutamyl-tRNA aminoacylation"/>
    <property type="evidence" value="ECO:0007669"/>
    <property type="project" value="InterPro"/>
</dbReference>
<dbReference type="GO" id="GO:0005524">
    <property type="term" value="F:ATP binding"/>
    <property type="evidence" value="ECO:0007669"/>
    <property type="project" value="UniProtKB-KW"/>
</dbReference>
<keyword evidence="11" id="KW-1185">Reference proteome</keyword>
<dbReference type="PANTHER" id="PTHR43311">
    <property type="entry name" value="GLUTAMATE--TRNA LIGASE"/>
    <property type="match status" value="1"/>
</dbReference>
<organism evidence="10 11">
    <name type="scientific">Coniochaeta hoffmannii</name>
    <dbReference type="NCBI Taxonomy" id="91930"/>
    <lineage>
        <taxon>Eukaryota</taxon>
        <taxon>Fungi</taxon>
        <taxon>Dikarya</taxon>
        <taxon>Ascomycota</taxon>
        <taxon>Pezizomycotina</taxon>
        <taxon>Sordariomycetes</taxon>
        <taxon>Sordariomycetidae</taxon>
        <taxon>Coniochaetales</taxon>
        <taxon>Coniochaetaceae</taxon>
        <taxon>Coniochaeta</taxon>
    </lineage>
</organism>
<evidence type="ECO:0000256" key="4">
    <source>
        <dbReference type="ARBA" id="ARBA00022840"/>
    </source>
</evidence>
<dbReference type="InterPro" id="IPR008925">
    <property type="entry name" value="aa_tRNA-synth_I_cd-bd_sf"/>
</dbReference>
<dbReference type="Gene3D" id="1.10.10.350">
    <property type="match status" value="1"/>
</dbReference>
<dbReference type="InterPro" id="IPR049940">
    <property type="entry name" value="GluQ/Sye"/>
</dbReference>
<protein>
    <submittedName>
        <fullName evidence="10">Glutamyl-trna synthetase</fullName>
    </submittedName>
</protein>
<dbReference type="GO" id="GO:0000049">
    <property type="term" value="F:tRNA binding"/>
    <property type="evidence" value="ECO:0007669"/>
    <property type="project" value="InterPro"/>
</dbReference>
<dbReference type="InterPro" id="IPR000924">
    <property type="entry name" value="Glu/Gln-tRNA-synth"/>
</dbReference>
<evidence type="ECO:0000256" key="6">
    <source>
        <dbReference type="ARBA" id="ARBA00023146"/>
    </source>
</evidence>
<dbReference type="SUPFAM" id="SSF48163">
    <property type="entry name" value="An anticodon-binding domain of class I aminoacyl-tRNA synthetases"/>
    <property type="match status" value="1"/>
</dbReference>
<evidence type="ECO:0000256" key="3">
    <source>
        <dbReference type="ARBA" id="ARBA00022741"/>
    </source>
</evidence>
<dbReference type="EMBL" id="JANBVN010000036">
    <property type="protein sequence ID" value="KAJ9158426.1"/>
    <property type="molecule type" value="Genomic_DNA"/>
</dbReference>
<dbReference type="Proteomes" id="UP001174691">
    <property type="component" value="Unassembled WGS sequence"/>
</dbReference>
<sequence>MRYLHLGSLRTALYNYLLAKATSGQFLLRLEDTDQSRLVADAERRLYDDLRWAGLTWDEGPDVGGPYGPYKQSERLSLYDEHSERLVEEGKAYRCFCPPDELAAHKLAHKDHNSPPPPNPCIHISADESAERAAKGERHCVVFRASPEPTEIQDLVYGSFKRKLPENDFILRKTDGFPTYHFANVVDDHAMKITHVIRGAEWLVSTPKHVELYKALQWEPPAFAHVGLLVDPKRQKLSKRALGADLSSYRQGNIIPAALLNFAALLGWSPGAVEDEVLTLEDMIQKFRLRFTKGDVMVKLPGKLPHFDFAHKRYLLERDPPNVPLLRQYLVTDLERGIDEYVSQQQSGDHQTTGKDGGPQMTARSAAAYSTETKKIVDLDFFLDILRLNAAKLKRSQPTAEIPAHFRHLIWEIPEPYLVRSLHRRRLLDTVLGTKAAAKGDTSDHPLAARGYALISRALELAGQWLQKIPQEAWTESEIYVPLSAGTELRTLLAAQLEQPEDSPETTSKKIEIASSEIMRWALVASDSAPPNKLVMELLGREESLKRISTAARVARKAAEDPGWQPEGFDWVEAEAPAQARGQGKRD</sequence>
<feature type="domain" description="Glutamyl/glutaminyl-tRNA synthetase class Ib catalytic" evidence="9">
    <location>
        <begin position="3"/>
        <end position="289"/>
    </location>
</feature>
<evidence type="ECO:0000256" key="7">
    <source>
        <dbReference type="RuleBase" id="RU363037"/>
    </source>
</evidence>
<dbReference type="SUPFAM" id="SSF52374">
    <property type="entry name" value="Nucleotidylyl transferase"/>
    <property type="match status" value="1"/>
</dbReference>
<evidence type="ECO:0000256" key="8">
    <source>
        <dbReference type="SAM" id="MobiDB-lite"/>
    </source>
</evidence>
<dbReference type="AlphaFoldDB" id="A0AA38VM77"/>
<gene>
    <name evidence="10" type="ORF">NKR19_g3342</name>
</gene>
<evidence type="ECO:0000256" key="2">
    <source>
        <dbReference type="ARBA" id="ARBA00022598"/>
    </source>
</evidence>
<dbReference type="NCBIfam" id="TIGR00464">
    <property type="entry name" value="gltX_bact"/>
    <property type="match status" value="1"/>
</dbReference>
<keyword evidence="4 7" id="KW-0067">ATP-binding</keyword>
<dbReference type="InterPro" id="IPR014729">
    <property type="entry name" value="Rossmann-like_a/b/a_fold"/>
</dbReference>
<keyword evidence="2 7" id="KW-0436">Ligase</keyword>
<reference evidence="10" key="1">
    <citation type="submission" date="2022-07" db="EMBL/GenBank/DDBJ databases">
        <title>Fungi with potential for degradation of polypropylene.</title>
        <authorList>
            <person name="Gostincar C."/>
        </authorList>
    </citation>
    <scope>NUCLEOTIDE SEQUENCE</scope>
    <source>
        <strain evidence="10">EXF-13287</strain>
    </source>
</reference>
<evidence type="ECO:0000256" key="1">
    <source>
        <dbReference type="ARBA" id="ARBA00007894"/>
    </source>
</evidence>
<dbReference type="Pfam" id="PF00749">
    <property type="entry name" value="tRNA-synt_1c"/>
    <property type="match status" value="1"/>
</dbReference>
<accession>A0AA38VM77</accession>
<comment type="similarity">
    <text evidence="1">Belongs to the class-I aminoacyl-tRNA synthetase family. Glutamate--tRNA ligase type 1 subfamily.</text>
</comment>
<evidence type="ECO:0000313" key="11">
    <source>
        <dbReference type="Proteomes" id="UP001174691"/>
    </source>
</evidence>
<keyword evidence="6 7" id="KW-0030">Aminoacyl-tRNA synthetase</keyword>
<dbReference type="GO" id="GO:0004818">
    <property type="term" value="F:glutamate-tRNA ligase activity"/>
    <property type="evidence" value="ECO:0007669"/>
    <property type="project" value="InterPro"/>
</dbReference>
<evidence type="ECO:0000259" key="9">
    <source>
        <dbReference type="Pfam" id="PF00749"/>
    </source>
</evidence>